<dbReference type="PANTHER" id="PTHR45833:SF1">
    <property type="entry name" value="METHIONINE SYNTHASE"/>
    <property type="match status" value="1"/>
</dbReference>
<dbReference type="AlphaFoldDB" id="A0A1H0KDP4"/>
<dbReference type="Pfam" id="PF02310">
    <property type="entry name" value="B12-binding"/>
    <property type="match status" value="1"/>
</dbReference>
<evidence type="ECO:0000256" key="3">
    <source>
        <dbReference type="ARBA" id="ARBA00023285"/>
    </source>
</evidence>
<dbReference type="RefSeq" id="WP_092219379.1">
    <property type="nucleotide sequence ID" value="NZ_FNJI01000003.1"/>
</dbReference>
<dbReference type="OrthoDB" id="5416681at2"/>
<proteinExistence type="inferred from homology"/>
<evidence type="ECO:0000259" key="5">
    <source>
        <dbReference type="PROSITE" id="PS51337"/>
    </source>
</evidence>
<dbReference type="Pfam" id="PF02607">
    <property type="entry name" value="B12-binding_2"/>
    <property type="match status" value="1"/>
</dbReference>
<keyword evidence="2" id="KW-0479">Metal-binding</keyword>
<dbReference type="PROSITE" id="PS51337">
    <property type="entry name" value="B12_BINDING_NTER"/>
    <property type="match status" value="1"/>
</dbReference>
<comment type="similarity">
    <text evidence="1">Belongs to the methylamine corrinoid protein family.</text>
</comment>
<dbReference type="InterPro" id="IPR036724">
    <property type="entry name" value="Cobalamin-bd_sf"/>
</dbReference>
<dbReference type="STRING" id="91360.SAMN05660330_00456"/>
<keyword evidence="7" id="KW-1185">Reference proteome</keyword>
<dbReference type="Gene3D" id="3.40.50.280">
    <property type="entry name" value="Cobalamin-binding domain"/>
    <property type="match status" value="1"/>
</dbReference>
<evidence type="ECO:0000259" key="4">
    <source>
        <dbReference type="PROSITE" id="PS51332"/>
    </source>
</evidence>
<feature type="domain" description="B12-binding N-terminal" evidence="5">
    <location>
        <begin position="1"/>
        <end position="91"/>
    </location>
</feature>
<dbReference type="EMBL" id="FNJI01000003">
    <property type="protein sequence ID" value="SDO53842.1"/>
    <property type="molecule type" value="Genomic_DNA"/>
</dbReference>
<evidence type="ECO:0000256" key="2">
    <source>
        <dbReference type="ARBA" id="ARBA00022723"/>
    </source>
</evidence>
<dbReference type="SMART" id="SM01018">
    <property type="entry name" value="B12-binding_2"/>
    <property type="match status" value="1"/>
</dbReference>
<dbReference type="GO" id="GO:0015948">
    <property type="term" value="P:methanogenesis"/>
    <property type="evidence" value="ECO:0007669"/>
    <property type="project" value="InterPro"/>
</dbReference>
<feature type="domain" description="B12-binding" evidence="4">
    <location>
        <begin position="94"/>
        <end position="218"/>
    </location>
</feature>
<dbReference type="InterPro" id="IPR003759">
    <property type="entry name" value="Cbl-bd_cap"/>
</dbReference>
<evidence type="ECO:0000313" key="6">
    <source>
        <dbReference type="EMBL" id="SDO53842.1"/>
    </source>
</evidence>
<evidence type="ECO:0000256" key="1">
    <source>
        <dbReference type="ARBA" id="ARBA00010854"/>
    </source>
</evidence>
<reference evidence="6 7" key="1">
    <citation type="submission" date="2016-10" db="EMBL/GenBank/DDBJ databases">
        <authorList>
            <person name="de Groot N.N."/>
        </authorList>
    </citation>
    <scope>NUCLEOTIDE SEQUENCE [LARGE SCALE GENOMIC DNA]</scope>
    <source>
        <strain evidence="6 7">DSM 12130</strain>
    </source>
</reference>
<dbReference type="InterPro" id="IPR012741">
    <property type="entry name" value="Corrinoid_p"/>
</dbReference>
<dbReference type="InterPro" id="IPR036594">
    <property type="entry name" value="Meth_synthase_dom"/>
</dbReference>
<dbReference type="PANTHER" id="PTHR45833">
    <property type="entry name" value="METHIONINE SYNTHASE"/>
    <property type="match status" value="1"/>
</dbReference>
<evidence type="ECO:0000313" key="7">
    <source>
        <dbReference type="Proteomes" id="UP000199073"/>
    </source>
</evidence>
<dbReference type="PROSITE" id="PS51332">
    <property type="entry name" value="B12_BINDING"/>
    <property type="match status" value="1"/>
</dbReference>
<dbReference type="GO" id="GO:0008705">
    <property type="term" value="F:methionine synthase activity"/>
    <property type="evidence" value="ECO:0007669"/>
    <property type="project" value="TreeGrafter"/>
</dbReference>
<dbReference type="GO" id="GO:0050667">
    <property type="term" value="P:homocysteine metabolic process"/>
    <property type="evidence" value="ECO:0007669"/>
    <property type="project" value="TreeGrafter"/>
</dbReference>
<name>A0A1H0KDP4_9BACT</name>
<protein>
    <submittedName>
        <fullName evidence="6">Trimethylamine corrinoid protein</fullName>
    </submittedName>
</protein>
<dbReference type="InterPro" id="IPR006158">
    <property type="entry name" value="Cobalamin-bd"/>
</dbReference>
<dbReference type="Proteomes" id="UP000199073">
    <property type="component" value="Unassembled WGS sequence"/>
</dbReference>
<keyword evidence="3" id="KW-0170">Cobalt</keyword>
<dbReference type="InterPro" id="IPR050554">
    <property type="entry name" value="Met_Synthase/Corrinoid"/>
</dbReference>
<sequence length="218" mass="23398">MISPEIIEEAKQMLVDQNKAKVEEITKKVIADGGDPLELMNQAYIPGINKVGDLFGRGELFLPELMQAADVMKIATDLVNDALATGSNVAAKKAGRVVIATVKGDVHDIGKCIVVSLMKANGFEVYDLGRDIDVDTIIQKADEVNADVIGTSALLTTTMKEQKVLEEALKSAGMRDRFLTMVGGAPVTPRWAARIGADAYAEDAQDGVNKVKELIAQK</sequence>
<dbReference type="NCBIfam" id="TIGR02370">
    <property type="entry name" value="pyl_corrinoid"/>
    <property type="match status" value="1"/>
</dbReference>
<dbReference type="SUPFAM" id="SSF47644">
    <property type="entry name" value="Methionine synthase domain"/>
    <property type="match status" value="1"/>
</dbReference>
<dbReference type="GO" id="GO:0050897">
    <property type="term" value="F:cobalt ion binding"/>
    <property type="evidence" value="ECO:0007669"/>
    <property type="project" value="InterPro"/>
</dbReference>
<dbReference type="SUPFAM" id="SSF52242">
    <property type="entry name" value="Cobalamin (vitamin B12)-binding domain"/>
    <property type="match status" value="1"/>
</dbReference>
<organism evidence="6 7">
    <name type="scientific">Desulforhopalus singaporensis</name>
    <dbReference type="NCBI Taxonomy" id="91360"/>
    <lineage>
        <taxon>Bacteria</taxon>
        <taxon>Pseudomonadati</taxon>
        <taxon>Thermodesulfobacteriota</taxon>
        <taxon>Desulfobulbia</taxon>
        <taxon>Desulfobulbales</taxon>
        <taxon>Desulfocapsaceae</taxon>
        <taxon>Desulforhopalus</taxon>
    </lineage>
</organism>
<accession>A0A1H0KDP4</accession>
<dbReference type="FunFam" id="3.40.50.280:FF:000003">
    <property type="entry name" value="Dimethylamine methyltransferase corrinoid protein"/>
    <property type="match status" value="1"/>
</dbReference>
<dbReference type="GO" id="GO:0031419">
    <property type="term" value="F:cobalamin binding"/>
    <property type="evidence" value="ECO:0007669"/>
    <property type="project" value="InterPro"/>
</dbReference>
<gene>
    <name evidence="6" type="ORF">SAMN05660330_00456</name>
</gene>
<dbReference type="GO" id="GO:0046653">
    <property type="term" value="P:tetrahydrofolate metabolic process"/>
    <property type="evidence" value="ECO:0007669"/>
    <property type="project" value="TreeGrafter"/>
</dbReference>
<dbReference type="GO" id="GO:0005829">
    <property type="term" value="C:cytosol"/>
    <property type="evidence" value="ECO:0007669"/>
    <property type="project" value="TreeGrafter"/>
</dbReference>
<dbReference type="Gene3D" id="1.10.1240.10">
    <property type="entry name" value="Methionine synthase domain"/>
    <property type="match status" value="1"/>
</dbReference>
<dbReference type="CDD" id="cd02070">
    <property type="entry name" value="corrinoid_protein_B12-BD"/>
    <property type="match status" value="1"/>
</dbReference>